<dbReference type="EMBL" id="JAVRRG010000026">
    <property type="protein sequence ID" value="KAK5095749.1"/>
    <property type="molecule type" value="Genomic_DNA"/>
</dbReference>
<dbReference type="InterPro" id="IPR027417">
    <property type="entry name" value="P-loop_NTPase"/>
</dbReference>
<comment type="caution">
    <text evidence="1">The sequence shown here is derived from an EMBL/GenBank/DDBJ whole genome shotgun (WGS) entry which is preliminary data.</text>
</comment>
<name>A0ABR0KGT3_9EURO</name>
<dbReference type="SUPFAM" id="SSF52540">
    <property type="entry name" value="P-loop containing nucleoside triphosphate hydrolases"/>
    <property type="match status" value="1"/>
</dbReference>
<protein>
    <recommendedName>
        <fullName evidence="3">Sulfotransferase</fullName>
    </recommendedName>
</protein>
<evidence type="ECO:0000313" key="2">
    <source>
        <dbReference type="Proteomes" id="UP001345013"/>
    </source>
</evidence>
<organism evidence="1 2">
    <name type="scientific">Lithohypha guttulata</name>
    <dbReference type="NCBI Taxonomy" id="1690604"/>
    <lineage>
        <taxon>Eukaryota</taxon>
        <taxon>Fungi</taxon>
        <taxon>Dikarya</taxon>
        <taxon>Ascomycota</taxon>
        <taxon>Pezizomycotina</taxon>
        <taxon>Eurotiomycetes</taxon>
        <taxon>Chaetothyriomycetidae</taxon>
        <taxon>Chaetothyriales</taxon>
        <taxon>Trichomeriaceae</taxon>
        <taxon>Lithohypha</taxon>
    </lineage>
</organism>
<proteinExistence type="predicted"/>
<dbReference type="InterPro" id="IPR053226">
    <property type="entry name" value="Pyrrolopyrazine_biosynth_F"/>
</dbReference>
<keyword evidence="2" id="KW-1185">Reference proteome</keyword>
<accession>A0ABR0KGT3</accession>
<dbReference type="PANTHER" id="PTHR48419">
    <property type="entry name" value="SULFOTRANSFERASE DOMAIN-CONTAINING PROTEIN"/>
    <property type="match status" value="1"/>
</dbReference>
<evidence type="ECO:0008006" key="3">
    <source>
        <dbReference type="Google" id="ProtNLM"/>
    </source>
</evidence>
<reference evidence="1 2" key="1">
    <citation type="submission" date="2023-08" db="EMBL/GenBank/DDBJ databases">
        <title>Black Yeasts Isolated from many extreme environments.</title>
        <authorList>
            <person name="Coleine C."/>
            <person name="Stajich J.E."/>
            <person name="Selbmann L."/>
        </authorList>
    </citation>
    <scope>NUCLEOTIDE SEQUENCE [LARGE SCALE GENOMIC DNA]</scope>
    <source>
        <strain evidence="1 2">CCFEE 5885</strain>
    </source>
</reference>
<sequence>MPHAMNGYGDGRPKRLFLFTYPRTASHLTMKMLSLDRQPELKYWPPETGEYFFLAALGMQERLGQWHKVGHTVTDEDKESCMAVYQSCANNMASFIQKAEAANKRFYIKEHVNFIKNPVARSTMVDAKNYTVKYSPWTVSICGYPPTAQSPLNETLFPDDFLLTLDPMFLVRHPALAFESLYRNWTELQSTVGGEAEVSKNIMESLVSIRPVRNLYDFYKRHFEAKGDSMWPVVIDANDIIQNPEVLREYCETIGLETSRIVSEWEAYDVPDYEDSFTTEAQKQMLATVAGSRGIVKDKAPTDINIDVEAEGWRNKFGEEAGAMIERWVRDAMPDYEYMRSTRSGLAKSYAYEPSASVSGAKGSTEQD</sequence>
<gene>
    <name evidence="1" type="ORF">LTR24_002966</name>
</gene>
<evidence type="ECO:0000313" key="1">
    <source>
        <dbReference type="EMBL" id="KAK5095749.1"/>
    </source>
</evidence>
<dbReference type="Gene3D" id="3.40.50.300">
    <property type="entry name" value="P-loop containing nucleotide triphosphate hydrolases"/>
    <property type="match status" value="1"/>
</dbReference>
<dbReference type="PANTHER" id="PTHR48419:SF1">
    <property type="entry name" value="SULFOTRANSFERASE DOMAIN-CONTAINING PROTEIN"/>
    <property type="match status" value="1"/>
</dbReference>
<dbReference type="Proteomes" id="UP001345013">
    <property type="component" value="Unassembled WGS sequence"/>
</dbReference>